<dbReference type="Pfam" id="PF11750">
    <property type="entry name" value="DUF3307"/>
    <property type="match status" value="1"/>
</dbReference>
<sequence length="235" mass="26792">MILLIKLVLTHLLGDFILQPASWVKAKEKKKLKAWQLYAHMLIHFILIMLLVWDITFMVPALSITLSHGIIDAVKLHYQKKSTERIWFVLDQLFHLAIIVTVWYHVESPVIVFDLSKINLLYITAVIFITTPASIIIKTLISQWSPVSNKPKNISLQHAGKYIGVLERLLVFTFVVTDNWEAVGFLIAAKSVFRFGDLKDSRELKLTEYVLIGTLLSFGLAVGTGLLINFLDKSY</sequence>
<keyword evidence="3" id="KW-1185">Reference proteome</keyword>
<keyword evidence="1" id="KW-0812">Transmembrane</keyword>
<dbReference type="OrthoDB" id="8536716at2"/>
<proteinExistence type="predicted"/>
<comment type="caution">
    <text evidence="2">The sequence shown here is derived from an EMBL/GenBank/DDBJ whole genome shotgun (WGS) entry which is preliminary data.</text>
</comment>
<feature type="transmembrane region" description="Helical" evidence="1">
    <location>
        <begin position="118"/>
        <end position="141"/>
    </location>
</feature>
<protein>
    <submittedName>
        <fullName evidence="2">DUF3307 domain-containing protein</fullName>
    </submittedName>
</protein>
<name>A0A401U665_9BACT</name>
<organism evidence="2 3">
    <name type="scientific">Chryseotalea sanaruensis</name>
    <dbReference type="NCBI Taxonomy" id="2482724"/>
    <lineage>
        <taxon>Bacteria</taxon>
        <taxon>Pseudomonadati</taxon>
        <taxon>Bacteroidota</taxon>
        <taxon>Cytophagia</taxon>
        <taxon>Cytophagales</taxon>
        <taxon>Chryseotaleaceae</taxon>
        <taxon>Chryseotalea</taxon>
    </lineage>
</organism>
<dbReference type="RefSeq" id="WP_127120939.1">
    <property type="nucleotide sequence ID" value="NZ_BHXQ01000001.1"/>
</dbReference>
<keyword evidence="1" id="KW-0472">Membrane</keyword>
<gene>
    <name evidence="2" type="ORF">SanaruYs_05110</name>
</gene>
<evidence type="ECO:0000313" key="2">
    <source>
        <dbReference type="EMBL" id="GCC50296.1"/>
    </source>
</evidence>
<evidence type="ECO:0000256" key="1">
    <source>
        <dbReference type="SAM" id="Phobius"/>
    </source>
</evidence>
<keyword evidence="1" id="KW-1133">Transmembrane helix</keyword>
<dbReference type="Proteomes" id="UP000288227">
    <property type="component" value="Unassembled WGS sequence"/>
</dbReference>
<feature type="transmembrane region" description="Helical" evidence="1">
    <location>
        <begin position="42"/>
        <end position="66"/>
    </location>
</feature>
<dbReference type="AlphaFoldDB" id="A0A401U665"/>
<dbReference type="InterPro" id="IPR021737">
    <property type="entry name" value="Phage_phiKZ_Orf197"/>
</dbReference>
<feature type="transmembrane region" description="Helical" evidence="1">
    <location>
        <begin position="209"/>
        <end position="231"/>
    </location>
</feature>
<feature type="transmembrane region" description="Helical" evidence="1">
    <location>
        <begin position="86"/>
        <end position="106"/>
    </location>
</feature>
<reference evidence="2 3" key="1">
    <citation type="submission" date="2018-11" db="EMBL/GenBank/DDBJ databases">
        <title>Chryseotalea sanarue gen. nov., sp., nov., a member of the family Cytophagaceae, isolated from a brackish lake in Hamamatsu Japan.</title>
        <authorList>
            <person name="Maejima Y."/>
            <person name="Iino T."/>
            <person name="Muraguchi Y."/>
            <person name="Fukuda K."/>
            <person name="Ohkuma M."/>
            <person name="Moriuchi R."/>
            <person name="Dohra H."/>
            <person name="Kimbara K."/>
            <person name="Shintani M."/>
        </authorList>
    </citation>
    <scope>NUCLEOTIDE SEQUENCE [LARGE SCALE GENOMIC DNA]</scope>
    <source>
        <strain evidence="2 3">Ys</strain>
    </source>
</reference>
<dbReference type="EMBL" id="BHXQ01000001">
    <property type="protein sequence ID" value="GCC50296.1"/>
    <property type="molecule type" value="Genomic_DNA"/>
</dbReference>
<accession>A0A401U665</accession>
<evidence type="ECO:0000313" key="3">
    <source>
        <dbReference type="Proteomes" id="UP000288227"/>
    </source>
</evidence>